<proteinExistence type="predicted"/>
<evidence type="ECO:0000256" key="2">
    <source>
        <dbReference type="ARBA" id="ARBA00023125"/>
    </source>
</evidence>
<evidence type="ECO:0000259" key="6">
    <source>
        <dbReference type="PROSITE" id="PS50977"/>
    </source>
</evidence>
<dbReference type="Pfam" id="PF00440">
    <property type="entry name" value="TetR_N"/>
    <property type="match status" value="1"/>
</dbReference>
<keyword evidence="1" id="KW-0805">Transcription regulation</keyword>
<name>A0ABV6VSB1_9ACTN</name>
<dbReference type="PRINTS" id="PR00455">
    <property type="entry name" value="HTHTETR"/>
</dbReference>
<dbReference type="InterPro" id="IPR001647">
    <property type="entry name" value="HTH_TetR"/>
</dbReference>
<feature type="DNA-binding region" description="H-T-H motif" evidence="4">
    <location>
        <begin position="77"/>
        <end position="96"/>
    </location>
</feature>
<dbReference type="SUPFAM" id="SSF46689">
    <property type="entry name" value="Homeodomain-like"/>
    <property type="match status" value="1"/>
</dbReference>
<feature type="domain" description="HTH tetR-type" evidence="6">
    <location>
        <begin position="54"/>
        <end position="114"/>
    </location>
</feature>
<dbReference type="RefSeq" id="WP_380533937.1">
    <property type="nucleotide sequence ID" value="NZ_JBHFAB010000004.1"/>
</dbReference>
<dbReference type="Gene3D" id="1.10.357.10">
    <property type="entry name" value="Tetracycline Repressor, domain 2"/>
    <property type="match status" value="1"/>
</dbReference>
<dbReference type="PANTHER" id="PTHR30055:SF238">
    <property type="entry name" value="MYCOFACTOCIN BIOSYNTHESIS TRANSCRIPTIONAL REGULATOR MFTR-RELATED"/>
    <property type="match status" value="1"/>
</dbReference>
<evidence type="ECO:0000313" key="8">
    <source>
        <dbReference type="Proteomes" id="UP001592531"/>
    </source>
</evidence>
<dbReference type="SUPFAM" id="SSF48498">
    <property type="entry name" value="Tetracyclin repressor-like, C-terminal domain"/>
    <property type="match status" value="1"/>
</dbReference>
<feature type="compositionally biased region" description="Low complexity" evidence="5">
    <location>
        <begin position="40"/>
        <end position="55"/>
    </location>
</feature>
<evidence type="ECO:0000313" key="7">
    <source>
        <dbReference type="EMBL" id="MFC1416597.1"/>
    </source>
</evidence>
<protein>
    <submittedName>
        <fullName evidence="7">TetR/AcrR family transcriptional regulator</fullName>
    </submittedName>
</protein>
<dbReference type="InterPro" id="IPR036271">
    <property type="entry name" value="Tet_transcr_reg_TetR-rel_C_sf"/>
</dbReference>
<sequence length="248" mass="25836">MPPSASATGPVPGPGSRPGPASDPVPDRGSASAACRGSVSAADPAPTPGTDPSAPARERILDAGWRLMRTIGLVRATTKEIARAADCSEAALYKHFSGKEELFVAVLRERLPPLGPTMAELIENPDGLSTEQCLAAIARTATLFYEASAPIAASLFADPALMRRHVGELHRLGAGPHHPLHALARYLSAERAAGRIRRDTDPDAAAALLLGACFQRALLAPFLEDAPEPLDSFAASLARTLVVGLTGF</sequence>
<evidence type="ECO:0000256" key="3">
    <source>
        <dbReference type="ARBA" id="ARBA00023163"/>
    </source>
</evidence>
<gene>
    <name evidence="7" type="ORF">ACEZDE_08085</name>
</gene>
<evidence type="ECO:0000256" key="5">
    <source>
        <dbReference type="SAM" id="MobiDB-lite"/>
    </source>
</evidence>
<evidence type="ECO:0000256" key="4">
    <source>
        <dbReference type="PROSITE-ProRule" id="PRU00335"/>
    </source>
</evidence>
<feature type="region of interest" description="Disordered" evidence="5">
    <location>
        <begin position="1"/>
        <end position="56"/>
    </location>
</feature>
<comment type="caution">
    <text evidence="7">The sequence shown here is derived from an EMBL/GenBank/DDBJ whole genome shotgun (WGS) entry which is preliminary data.</text>
</comment>
<organism evidence="7 8">
    <name type="scientific">Streptacidiphilus cavernicola</name>
    <dbReference type="NCBI Taxonomy" id="3342716"/>
    <lineage>
        <taxon>Bacteria</taxon>
        <taxon>Bacillati</taxon>
        <taxon>Actinomycetota</taxon>
        <taxon>Actinomycetes</taxon>
        <taxon>Kitasatosporales</taxon>
        <taxon>Streptomycetaceae</taxon>
        <taxon>Streptacidiphilus</taxon>
    </lineage>
</organism>
<dbReference type="Proteomes" id="UP001592531">
    <property type="component" value="Unassembled WGS sequence"/>
</dbReference>
<keyword evidence="2 4" id="KW-0238">DNA-binding</keyword>
<dbReference type="PANTHER" id="PTHR30055">
    <property type="entry name" value="HTH-TYPE TRANSCRIPTIONAL REGULATOR RUTR"/>
    <property type="match status" value="1"/>
</dbReference>
<feature type="compositionally biased region" description="Pro residues" evidence="5">
    <location>
        <begin position="11"/>
        <end position="23"/>
    </location>
</feature>
<dbReference type="PROSITE" id="PS50977">
    <property type="entry name" value="HTH_TETR_2"/>
    <property type="match status" value="1"/>
</dbReference>
<dbReference type="EMBL" id="JBHFAB010000004">
    <property type="protein sequence ID" value="MFC1416597.1"/>
    <property type="molecule type" value="Genomic_DNA"/>
</dbReference>
<accession>A0ABV6VSB1</accession>
<dbReference type="InterPro" id="IPR009057">
    <property type="entry name" value="Homeodomain-like_sf"/>
</dbReference>
<keyword evidence="3" id="KW-0804">Transcription</keyword>
<keyword evidence="8" id="KW-1185">Reference proteome</keyword>
<evidence type="ECO:0000256" key="1">
    <source>
        <dbReference type="ARBA" id="ARBA00023015"/>
    </source>
</evidence>
<reference evidence="7 8" key="1">
    <citation type="submission" date="2024-09" db="EMBL/GenBank/DDBJ databases">
        <authorList>
            <person name="Lee S.D."/>
        </authorList>
    </citation>
    <scope>NUCLEOTIDE SEQUENCE [LARGE SCALE GENOMIC DNA]</scope>
    <source>
        <strain evidence="7 8">N8-3</strain>
    </source>
</reference>
<dbReference type="InterPro" id="IPR050109">
    <property type="entry name" value="HTH-type_TetR-like_transc_reg"/>
</dbReference>